<evidence type="ECO:0000313" key="3">
    <source>
        <dbReference type="Proteomes" id="UP001172083"/>
    </source>
</evidence>
<organism evidence="2 3">
    <name type="scientific">Agaribacillus aureus</name>
    <dbReference type="NCBI Taxonomy" id="3051825"/>
    <lineage>
        <taxon>Bacteria</taxon>
        <taxon>Pseudomonadati</taxon>
        <taxon>Bacteroidota</taxon>
        <taxon>Cytophagia</taxon>
        <taxon>Cytophagales</taxon>
        <taxon>Splendidivirgaceae</taxon>
        <taxon>Agaribacillus</taxon>
    </lineage>
</organism>
<sequence>MKNFAMTFGSMKSLLFSLIAIMFLTLTACDSNDDAIPADNLSADSGDEEVIDGYFEDTDDVVFEANDQVSTTNGRIAIGRDHSLIRCAEITHDTENKTITIDFGDGCEGPGGKIRSGKIIITYTDRKYVPGAIWVYTLENYTVNGIALEGTKTLTNVTGEESDYLSFNKVLEGGKATWPDGLFATREVNKTFTWIREPNPIDDEFHVEGEASGVTKNGMAYEMDIVSKLIYKRKCRRAGVHIAVQGLKSIVKGDSEVLIDFGDGECDNLVTITKDGESEVVDLTDKRRDKNS</sequence>
<dbReference type="EMBL" id="JAUJEB010000004">
    <property type="protein sequence ID" value="MDN5213804.1"/>
    <property type="molecule type" value="Genomic_DNA"/>
</dbReference>
<protein>
    <recommendedName>
        <fullName evidence="4">Lipoprotein</fullName>
    </recommendedName>
</protein>
<keyword evidence="3" id="KW-1185">Reference proteome</keyword>
<comment type="caution">
    <text evidence="2">The sequence shown here is derived from an EMBL/GenBank/DDBJ whole genome shotgun (WGS) entry which is preliminary data.</text>
</comment>
<evidence type="ECO:0000256" key="1">
    <source>
        <dbReference type="SAM" id="SignalP"/>
    </source>
</evidence>
<name>A0ABT8L7S2_9BACT</name>
<evidence type="ECO:0000313" key="2">
    <source>
        <dbReference type="EMBL" id="MDN5213804.1"/>
    </source>
</evidence>
<accession>A0ABT8L7S2</accession>
<dbReference type="PROSITE" id="PS51257">
    <property type="entry name" value="PROKAR_LIPOPROTEIN"/>
    <property type="match status" value="1"/>
</dbReference>
<reference evidence="2" key="1">
    <citation type="submission" date="2023-06" db="EMBL/GenBank/DDBJ databases">
        <title>Genomic of Agaribacillus aureum.</title>
        <authorList>
            <person name="Wang G."/>
        </authorList>
    </citation>
    <scope>NUCLEOTIDE SEQUENCE</scope>
    <source>
        <strain evidence="2">BMA12</strain>
    </source>
</reference>
<gene>
    <name evidence="2" type="ORF">QQ020_17150</name>
</gene>
<keyword evidence="1" id="KW-0732">Signal</keyword>
<proteinExistence type="predicted"/>
<evidence type="ECO:0008006" key="4">
    <source>
        <dbReference type="Google" id="ProtNLM"/>
    </source>
</evidence>
<feature type="signal peptide" evidence="1">
    <location>
        <begin position="1"/>
        <end position="28"/>
    </location>
</feature>
<dbReference type="Proteomes" id="UP001172083">
    <property type="component" value="Unassembled WGS sequence"/>
</dbReference>
<feature type="chain" id="PRO_5046313278" description="Lipoprotein" evidence="1">
    <location>
        <begin position="29"/>
        <end position="292"/>
    </location>
</feature>
<dbReference type="RefSeq" id="WP_346759145.1">
    <property type="nucleotide sequence ID" value="NZ_JAUJEB010000004.1"/>
</dbReference>